<dbReference type="Proteomes" id="UP000275078">
    <property type="component" value="Unassembled WGS sequence"/>
</dbReference>
<dbReference type="AlphaFoldDB" id="A0A3N4HNR4"/>
<dbReference type="EMBL" id="ML119813">
    <property type="protein sequence ID" value="RPA73711.1"/>
    <property type="molecule type" value="Genomic_DNA"/>
</dbReference>
<proteinExistence type="predicted"/>
<sequence length="172" mass="20340">MPPRRPQPRWSRLSLETRIRTLKDKRKSFLTRLELFNHRRRNTHQLFSAYAERHGQPGWEAVPYQTPEFPLLTAKTIDSEELSLAVYEFQLSRSRKFGQLQELFLEALELDNVEGIWEAYMFAKREGLYKGKKPTTQEECSDAIMSVRKPWSEEELDDAVYEEAAKLHLIKP</sequence>
<name>A0A3N4HNR4_ASCIM</name>
<gene>
    <name evidence="1" type="ORF">BJ508DRAFT_333845</name>
</gene>
<organism evidence="1 2">
    <name type="scientific">Ascobolus immersus RN42</name>
    <dbReference type="NCBI Taxonomy" id="1160509"/>
    <lineage>
        <taxon>Eukaryota</taxon>
        <taxon>Fungi</taxon>
        <taxon>Dikarya</taxon>
        <taxon>Ascomycota</taxon>
        <taxon>Pezizomycotina</taxon>
        <taxon>Pezizomycetes</taxon>
        <taxon>Pezizales</taxon>
        <taxon>Ascobolaceae</taxon>
        <taxon>Ascobolus</taxon>
    </lineage>
</organism>
<reference evidence="1 2" key="1">
    <citation type="journal article" date="2018" name="Nat. Ecol. Evol.">
        <title>Pezizomycetes genomes reveal the molecular basis of ectomycorrhizal truffle lifestyle.</title>
        <authorList>
            <person name="Murat C."/>
            <person name="Payen T."/>
            <person name="Noel B."/>
            <person name="Kuo A."/>
            <person name="Morin E."/>
            <person name="Chen J."/>
            <person name="Kohler A."/>
            <person name="Krizsan K."/>
            <person name="Balestrini R."/>
            <person name="Da Silva C."/>
            <person name="Montanini B."/>
            <person name="Hainaut M."/>
            <person name="Levati E."/>
            <person name="Barry K.W."/>
            <person name="Belfiori B."/>
            <person name="Cichocki N."/>
            <person name="Clum A."/>
            <person name="Dockter R.B."/>
            <person name="Fauchery L."/>
            <person name="Guy J."/>
            <person name="Iotti M."/>
            <person name="Le Tacon F."/>
            <person name="Lindquist E.A."/>
            <person name="Lipzen A."/>
            <person name="Malagnac F."/>
            <person name="Mello A."/>
            <person name="Molinier V."/>
            <person name="Miyauchi S."/>
            <person name="Poulain J."/>
            <person name="Riccioni C."/>
            <person name="Rubini A."/>
            <person name="Sitrit Y."/>
            <person name="Splivallo R."/>
            <person name="Traeger S."/>
            <person name="Wang M."/>
            <person name="Zifcakova L."/>
            <person name="Wipf D."/>
            <person name="Zambonelli A."/>
            <person name="Paolocci F."/>
            <person name="Nowrousian M."/>
            <person name="Ottonello S."/>
            <person name="Baldrian P."/>
            <person name="Spatafora J.W."/>
            <person name="Henrissat B."/>
            <person name="Nagy L.G."/>
            <person name="Aury J.M."/>
            <person name="Wincker P."/>
            <person name="Grigoriev I.V."/>
            <person name="Bonfante P."/>
            <person name="Martin F.M."/>
        </authorList>
    </citation>
    <scope>NUCLEOTIDE SEQUENCE [LARGE SCALE GENOMIC DNA]</scope>
    <source>
        <strain evidence="1 2">RN42</strain>
    </source>
</reference>
<evidence type="ECO:0000313" key="1">
    <source>
        <dbReference type="EMBL" id="RPA73711.1"/>
    </source>
</evidence>
<protein>
    <submittedName>
        <fullName evidence="1">Uncharacterized protein</fullName>
    </submittedName>
</protein>
<keyword evidence="2" id="KW-1185">Reference proteome</keyword>
<accession>A0A3N4HNR4</accession>
<evidence type="ECO:0000313" key="2">
    <source>
        <dbReference type="Proteomes" id="UP000275078"/>
    </source>
</evidence>